<evidence type="ECO:0000256" key="2">
    <source>
        <dbReference type="SAM" id="SignalP"/>
    </source>
</evidence>
<dbReference type="EMBL" id="JAQNDO010000001">
    <property type="protein sequence ID" value="MDC0743905.1"/>
    <property type="molecule type" value="Genomic_DNA"/>
</dbReference>
<feature type="transmembrane region" description="Helical" evidence="1">
    <location>
        <begin position="204"/>
        <end position="225"/>
    </location>
</feature>
<reference evidence="3 4" key="1">
    <citation type="submission" date="2022-11" db="EMBL/GenBank/DDBJ databases">
        <title>Minimal conservation of predation-associated metabolite biosynthetic gene clusters underscores biosynthetic potential of Myxococcota including descriptions for ten novel species: Archangium lansinium sp. nov., Myxococcus landrumus sp. nov., Nannocystis bai.</title>
        <authorList>
            <person name="Ahearne A."/>
            <person name="Stevens C."/>
            <person name="Dowd S."/>
        </authorList>
    </citation>
    <scope>NUCLEOTIDE SEQUENCE [LARGE SCALE GENOMIC DNA]</scope>
    <source>
        <strain evidence="3 4">RJM3</strain>
    </source>
</reference>
<evidence type="ECO:0000313" key="3">
    <source>
        <dbReference type="EMBL" id="MDC0743905.1"/>
    </source>
</evidence>
<proteinExistence type="predicted"/>
<organism evidence="3 4">
    <name type="scientific">Polyangium mundeleinium</name>
    <dbReference type="NCBI Taxonomy" id="2995306"/>
    <lineage>
        <taxon>Bacteria</taxon>
        <taxon>Pseudomonadati</taxon>
        <taxon>Myxococcota</taxon>
        <taxon>Polyangia</taxon>
        <taxon>Polyangiales</taxon>
        <taxon>Polyangiaceae</taxon>
        <taxon>Polyangium</taxon>
    </lineage>
</organism>
<feature type="transmembrane region" description="Helical" evidence="1">
    <location>
        <begin position="169"/>
        <end position="192"/>
    </location>
</feature>
<evidence type="ECO:0008006" key="5">
    <source>
        <dbReference type="Google" id="ProtNLM"/>
    </source>
</evidence>
<feature type="chain" id="PRO_5045368432" description="Transporter" evidence="2">
    <location>
        <begin position="32"/>
        <end position="273"/>
    </location>
</feature>
<evidence type="ECO:0000256" key="1">
    <source>
        <dbReference type="SAM" id="Phobius"/>
    </source>
</evidence>
<sequence>MISLRRRTFARTCVALSAAALTFTTAPEARADSYRDLADGLATIFFTGTAILVTGTVFTIHDAAIVSQGEPPALGWSIAESALMTPSALLLNGLLVRSHVDGIDSNLVAAVFLVPAAWTGAMSAHGIWSLAAPSTDRGTVYGVSWALGANLAFTTGAVSALFHENRTPPVAFGILEMLGTTPTILVGAAQLFDPAGRDRGAWTALTAWSGALFVHGGITLATAIVRAREDDTDDTKTDAEVARGGFAPRLHFGPTLVSDGVLRAPGIGVSGVF</sequence>
<feature type="transmembrane region" description="Helical" evidence="1">
    <location>
        <begin position="107"/>
        <end position="128"/>
    </location>
</feature>
<feature type="signal peptide" evidence="2">
    <location>
        <begin position="1"/>
        <end position="31"/>
    </location>
</feature>
<dbReference type="PROSITE" id="PS51318">
    <property type="entry name" value="TAT"/>
    <property type="match status" value="1"/>
</dbReference>
<feature type="transmembrane region" description="Helical" evidence="1">
    <location>
        <begin position="73"/>
        <end position="95"/>
    </location>
</feature>
<feature type="transmembrane region" description="Helical" evidence="1">
    <location>
        <begin position="41"/>
        <end position="61"/>
    </location>
</feature>
<feature type="transmembrane region" description="Helical" evidence="1">
    <location>
        <begin position="140"/>
        <end position="163"/>
    </location>
</feature>
<gene>
    <name evidence="3" type="ORF">POL67_21430</name>
</gene>
<accession>A0ABT5ESZ3</accession>
<protein>
    <recommendedName>
        <fullName evidence="5">Transporter</fullName>
    </recommendedName>
</protein>
<dbReference type="Proteomes" id="UP001221411">
    <property type="component" value="Unassembled WGS sequence"/>
</dbReference>
<keyword evidence="1" id="KW-0812">Transmembrane</keyword>
<keyword evidence="4" id="KW-1185">Reference proteome</keyword>
<name>A0ABT5ESZ3_9BACT</name>
<comment type="caution">
    <text evidence="3">The sequence shown here is derived from an EMBL/GenBank/DDBJ whole genome shotgun (WGS) entry which is preliminary data.</text>
</comment>
<dbReference type="InterPro" id="IPR006311">
    <property type="entry name" value="TAT_signal"/>
</dbReference>
<dbReference type="RefSeq" id="WP_271919896.1">
    <property type="nucleotide sequence ID" value="NZ_JAQNDO010000001.1"/>
</dbReference>
<keyword evidence="1" id="KW-1133">Transmembrane helix</keyword>
<keyword evidence="1" id="KW-0472">Membrane</keyword>
<keyword evidence="2" id="KW-0732">Signal</keyword>
<evidence type="ECO:0000313" key="4">
    <source>
        <dbReference type="Proteomes" id="UP001221411"/>
    </source>
</evidence>